<reference evidence="1" key="1">
    <citation type="submission" date="2023-07" db="EMBL/GenBank/DDBJ databases">
        <title>Sorghum-associated microbial communities from plants grown in Nebraska, USA.</title>
        <authorList>
            <person name="Schachtman D."/>
        </authorList>
    </citation>
    <scope>NUCLEOTIDE SEQUENCE</scope>
    <source>
        <strain evidence="1">2697</strain>
    </source>
</reference>
<protein>
    <submittedName>
        <fullName evidence="1">Ferric-dicitrate binding protein FerR (Iron transport regulator)</fullName>
    </submittedName>
</protein>
<keyword evidence="2" id="KW-1185">Reference proteome</keyword>
<dbReference type="EMBL" id="JAVDTF010000002">
    <property type="protein sequence ID" value="MDR6784069.1"/>
    <property type="molecule type" value="Genomic_DNA"/>
</dbReference>
<proteinExistence type="predicted"/>
<gene>
    <name evidence="1" type="ORF">J2X78_002634</name>
</gene>
<evidence type="ECO:0000313" key="1">
    <source>
        <dbReference type="EMBL" id="MDR6784069.1"/>
    </source>
</evidence>
<dbReference type="Proteomes" id="UP001246858">
    <property type="component" value="Unassembled WGS sequence"/>
</dbReference>
<accession>A0ACC6KXR8</accession>
<comment type="caution">
    <text evidence="1">The sequence shown here is derived from an EMBL/GenBank/DDBJ whole genome shotgun (WGS) entry which is preliminary data.</text>
</comment>
<evidence type="ECO:0000313" key="2">
    <source>
        <dbReference type="Proteomes" id="UP001246858"/>
    </source>
</evidence>
<organism evidence="1 2">
    <name type="scientific">Pedobacter africanus</name>
    <dbReference type="NCBI Taxonomy" id="151894"/>
    <lineage>
        <taxon>Bacteria</taxon>
        <taxon>Pseudomonadati</taxon>
        <taxon>Bacteroidota</taxon>
        <taxon>Sphingobacteriia</taxon>
        <taxon>Sphingobacteriales</taxon>
        <taxon>Sphingobacteriaceae</taxon>
        <taxon>Pedobacter</taxon>
    </lineage>
</organism>
<sequence length="389" mass="43700">METPNNFKYSSQLIIKFLKDELNAQEKRAFELWLNASPANRELLESFRNTATVQREINYIDAVDTNKGWEEISKQIQVKPVKVSFWNKILKYSAAAILLITTGIGLYYYTSKNNNDEPNGTLASQDIMPGSQKAVLQLADGSALDLGSNKFSLKGENGEVAVSAAKGTLYFGNNKGSRAKGYNLLKTPRAGEYKMVLPDGTKVWLNASSTLRFPAGFNREERRVQLTGEAYFEVAHNKKLPFRVSFNDTEVEVLGTHFNISTFGNQSKTTLIEGSVKVTEAGKQQLLKPGEEATVNEGKVAIHKTDTYKSIAWKEGTFYFQDDLMTDIMDQVLRWYNVEIIYKGKPGTKRYSGNIRRQATLKQVLEMLNAVSGTKFSLEDRTVTVDFNN</sequence>
<name>A0ACC6KXR8_9SPHI</name>